<evidence type="ECO:0000256" key="1">
    <source>
        <dbReference type="ARBA" id="ARBA00022729"/>
    </source>
</evidence>
<dbReference type="Pfam" id="PF18962">
    <property type="entry name" value="Por_Secre_tail"/>
    <property type="match status" value="1"/>
</dbReference>
<keyword evidence="5" id="KW-1185">Reference proteome</keyword>
<feature type="domain" description="Secretion system C-terminal sorting" evidence="3">
    <location>
        <begin position="431"/>
        <end position="495"/>
    </location>
</feature>
<evidence type="ECO:0000313" key="5">
    <source>
        <dbReference type="Proteomes" id="UP001501126"/>
    </source>
</evidence>
<proteinExistence type="predicted"/>
<keyword evidence="1 2" id="KW-0732">Signal</keyword>
<organism evidence="4 5">
    <name type="scientific">Wandonia haliotis</name>
    <dbReference type="NCBI Taxonomy" id="574963"/>
    <lineage>
        <taxon>Bacteria</taxon>
        <taxon>Pseudomonadati</taxon>
        <taxon>Bacteroidota</taxon>
        <taxon>Flavobacteriia</taxon>
        <taxon>Flavobacteriales</taxon>
        <taxon>Crocinitomicaceae</taxon>
        <taxon>Wandonia</taxon>
    </lineage>
</organism>
<evidence type="ECO:0000259" key="3">
    <source>
        <dbReference type="Pfam" id="PF18962"/>
    </source>
</evidence>
<dbReference type="EMBL" id="BAAAFH010000003">
    <property type="protein sequence ID" value="GAA0874586.1"/>
    <property type="molecule type" value="Genomic_DNA"/>
</dbReference>
<feature type="signal peptide" evidence="2">
    <location>
        <begin position="1"/>
        <end position="19"/>
    </location>
</feature>
<dbReference type="RefSeq" id="WP_343785486.1">
    <property type="nucleotide sequence ID" value="NZ_BAAAFH010000003.1"/>
</dbReference>
<feature type="chain" id="PRO_5045909856" description="Secretion system C-terminal sorting domain-containing protein" evidence="2">
    <location>
        <begin position="20"/>
        <end position="500"/>
    </location>
</feature>
<name>A0ABP3XYY4_9FLAO</name>
<comment type="caution">
    <text evidence="4">The sequence shown here is derived from an EMBL/GenBank/DDBJ whole genome shotgun (WGS) entry which is preliminary data.</text>
</comment>
<evidence type="ECO:0000256" key="2">
    <source>
        <dbReference type="SAM" id="SignalP"/>
    </source>
</evidence>
<dbReference type="InterPro" id="IPR026444">
    <property type="entry name" value="Secre_tail"/>
</dbReference>
<gene>
    <name evidence="4" type="ORF">GCM10009118_09940</name>
</gene>
<accession>A0ABP3XYY4</accession>
<protein>
    <recommendedName>
        <fullName evidence="3">Secretion system C-terminal sorting domain-containing protein</fullName>
    </recommendedName>
</protein>
<dbReference type="NCBIfam" id="TIGR04183">
    <property type="entry name" value="Por_Secre_tail"/>
    <property type="match status" value="1"/>
</dbReference>
<sequence length="500" mass="55088">MKHFYFTIALFSSISVSQAQGVATATLEQNNVRAHIADNGFLFNDVLNDQSGYIVPRQEGTGAMFGLNINYTAKDPNETVHFSKSLYGISVWSGGPVRDNYNVSVTPSISCVSRTEISNHIHSYTSPSYTIPGSLLEWPAHGDQENGETWLLAPFEDIDGDGIYAPQNGDFPCIKGDRACYIIMNDQKPDLQTEGLPSVGLETHIMVYQLNSASEAVNNATFMEVKTFNRSETDYTDFVLGILMDGDIGGFDDDFIGTDAESSTLYFYNGRTIDQGFMGVTGYGANPPALGLTALNEDLSYTNYPFQSNWTVMELYNLFNGRNPDGTPLEHDYVFDGYYETGRTEITTGGVPGDRRGFASYTPVDLPSGESHSSSFVISYGKSSMYEHLFSPVESLITNIYELKDAYSQISSSCDEVLSNGKPISKKEIALFPNPASDKLTIHTPSNGEFILLNALGQKVYEGKLTSPATYLSVSHLSEGMYFAKISTDTEDRTIKWIKE</sequence>
<reference evidence="5" key="1">
    <citation type="journal article" date="2019" name="Int. J. Syst. Evol. Microbiol.">
        <title>The Global Catalogue of Microorganisms (GCM) 10K type strain sequencing project: providing services to taxonomists for standard genome sequencing and annotation.</title>
        <authorList>
            <consortium name="The Broad Institute Genomics Platform"/>
            <consortium name="The Broad Institute Genome Sequencing Center for Infectious Disease"/>
            <person name="Wu L."/>
            <person name="Ma J."/>
        </authorList>
    </citation>
    <scope>NUCLEOTIDE SEQUENCE [LARGE SCALE GENOMIC DNA]</scope>
    <source>
        <strain evidence="5">JCM 16083</strain>
    </source>
</reference>
<evidence type="ECO:0000313" key="4">
    <source>
        <dbReference type="EMBL" id="GAA0874586.1"/>
    </source>
</evidence>
<dbReference type="Proteomes" id="UP001501126">
    <property type="component" value="Unassembled WGS sequence"/>
</dbReference>